<gene>
    <name evidence="2" type="ORF">PF021_07195</name>
</gene>
<protein>
    <submittedName>
        <fullName evidence="2">SIMPL domain-containing protein</fullName>
    </submittedName>
</protein>
<dbReference type="Proteomes" id="UP001210261">
    <property type="component" value="Unassembled WGS sequence"/>
</dbReference>
<dbReference type="Pfam" id="PF04402">
    <property type="entry name" value="SIMPL"/>
    <property type="match status" value="1"/>
</dbReference>
<evidence type="ECO:0000313" key="2">
    <source>
        <dbReference type="EMBL" id="MDA3969453.1"/>
    </source>
</evidence>
<reference evidence="2 3" key="1">
    <citation type="submission" date="2023-01" db="EMBL/GenBank/DDBJ databases">
        <title>Description of Helicobacter ibis sp. nov. isolated from faecal droppings of black-faced ibis (Theristicus melanopis).</title>
        <authorList>
            <person name="Lopez-Cantillo M."/>
            <person name="Vidal-Veuthey B."/>
            <person name="Mella A."/>
            <person name="De La Haba R."/>
            <person name="Collado L."/>
        </authorList>
    </citation>
    <scope>NUCLEOTIDE SEQUENCE [LARGE SCALE GENOMIC DNA]</scope>
    <source>
        <strain evidence="2 3">A82</strain>
    </source>
</reference>
<evidence type="ECO:0000313" key="3">
    <source>
        <dbReference type="Proteomes" id="UP001210261"/>
    </source>
</evidence>
<sequence length="234" mass="26181">MSRSSAFILGLAFIIGSIVVFFGGLKLGEEFLSKERSVIVKGLSQREVEADIIVLPIQFSKASNDLNALSIELESDSKKIYNFLLESGFSNDEITFMPNTINDKIGNSYNSDAQIAYRYDGSGGLTLYTDKIKLARDVMNNLSSLSKQGVIIQINNYEIEYLYTKLNDIKPLMIEEATNNAREVASKFAQDSNSSLGKIKKASQGQFSIQNRDKNTKHIKTIRVVSTIEYYLKD</sequence>
<accession>A0ABT4VGZ6</accession>
<dbReference type="PANTHER" id="PTHR34387">
    <property type="entry name" value="SLR1258 PROTEIN"/>
    <property type="match status" value="1"/>
</dbReference>
<comment type="caution">
    <text evidence="2">The sequence shown here is derived from an EMBL/GenBank/DDBJ whole genome shotgun (WGS) entry which is preliminary data.</text>
</comment>
<proteinExistence type="predicted"/>
<name>A0ABT4VGZ6_9HELI</name>
<keyword evidence="1" id="KW-0472">Membrane</keyword>
<evidence type="ECO:0000256" key="1">
    <source>
        <dbReference type="SAM" id="Phobius"/>
    </source>
</evidence>
<dbReference type="PANTHER" id="PTHR34387:SF2">
    <property type="entry name" value="SLR1258 PROTEIN"/>
    <property type="match status" value="1"/>
</dbReference>
<feature type="transmembrane region" description="Helical" evidence="1">
    <location>
        <begin position="6"/>
        <end position="27"/>
    </location>
</feature>
<dbReference type="EMBL" id="JAQHXR010000004">
    <property type="protein sequence ID" value="MDA3969453.1"/>
    <property type="molecule type" value="Genomic_DNA"/>
</dbReference>
<dbReference type="InterPro" id="IPR007497">
    <property type="entry name" value="SIMPL/DUF541"/>
</dbReference>
<keyword evidence="1" id="KW-1133">Transmembrane helix</keyword>
<dbReference type="RefSeq" id="WP_271021811.1">
    <property type="nucleotide sequence ID" value="NZ_JAQHXR010000004.1"/>
</dbReference>
<organism evidence="2 3">
    <name type="scientific">Helicobacter ibis</name>
    <dbReference type="NCBI Taxonomy" id="2962633"/>
    <lineage>
        <taxon>Bacteria</taxon>
        <taxon>Pseudomonadati</taxon>
        <taxon>Campylobacterota</taxon>
        <taxon>Epsilonproteobacteria</taxon>
        <taxon>Campylobacterales</taxon>
        <taxon>Helicobacteraceae</taxon>
        <taxon>Helicobacter</taxon>
    </lineage>
</organism>
<keyword evidence="1" id="KW-0812">Transmembrane</keyword>
<dbReference type="Gene3D" id="3.30.110.170">
    <property type="entry name" value="Protein of unknown function (DUF541), domain 1"/>
    <property type="match status" value="1"/>
</dbReference>
<dbReference type="Gene3D" id="3.30.70.2970">
    <property type="entry name" value="Protein of unknown function (DUF541), domain 2"/>
    <property type="match status" value="1"/>
</dbReference>
<dbReference type="InterPro" id="IPR052022">
    <property type="entry name" value="26kDa_periplasmic_antigen"/>
</dbReference>
<dbReference type="InterPro" id="IPR016907">
    <property type="entry name" value="UCP029033"/>
</dbReference>
<dbReference type="PIRSF" id="PIRSF029033">
    <property type="entry name" value="UCP029033"/>
    <property type="match status" value="1"/>
</dbReference>
<keyword evidence="3" id="KW-1185">Reference proteome</keyword>